<dbReference type="InterPro" id="IPR003156">
    <property type="entry name" value="DHHA1_dom"/>
</dbReference>
<keyword evidence="10" id="KW-1185">Reference proteome</keyword>
<dbReference type="RefSeq" id="WP_134168095.1">
    <property type="nucleotide sequence ID" value="NZ_SODD01000004.1"/>
</dbReference>
<dbReference type="Gene3D" id="3.10.310.30">
    <property type="match status" value="1"/>
</dbReference>
<comment type="caution">
    <text evidence="9">The sequence shown here is derived from an EMBL/GenBank/DDBJ whole genome shotgun (WGS) entry which is preliminary data.</text>
</comment>
<feature type="domain" description="DHHA1" evidence="7">
    <location>
        <begin position="327"/>
        <end position="419"/>
    </location>
</feature>
<evidence type="ECO:0000256" key="1">
    <source>
        <dbReference type="ARBA" id="ARBA00005915"/>
    </source>
</evidence>
<reference evidence="9 10" key="1">
    <citation type="submission" date="2019-03" db="EMBL/GenBank/DDBJ databases">
        <title>Genomic Encyclopedia of Type Strains, Phase IV (KMG-IV): sequencing the most valuable type-strain genomes for metagenomic binning, comparative biology and taxonomic classification.</title>
        <authorList>
            <person name="Goeker M."/>
        </authorList>
    </citation>
    <scope>NUCLEOTIDE SEQUENCE [LARGE SCALE GENOMIC DNA]</scope>
    <source>
        <strain evidence="9 10">DSM 28867</strain>
    </source>
</reference>
<dbReference type="InterPro" id="IPR051673">
    <property type="entry name" value="SSDNA_exonuclease_RecJ"/>
</dbReference>
<evidence type="ECO:0000256" key="4">
    <source>
        <dbReference type="ARBA" id="ARBA00022801"/>
    </source>
</evidence>
<dbReference type="PANTHER" id="PTHR30255:SF2">
    <property type="entry name" value="SINGLE-STRANDED-DNA-SPECIFIC EXONUCLEASE RECJ"/>
    <property type="match status" value="1"/>
</dbReference>
<dbReference type="Pfam" id="PF01368">
    <property type="entry name" value="DHH"/>
    <property type="match status" value="1"/>
</dbReference>
<organism evidence="9 10">
    <name type="scientific">Breznakia blatticola</name>
    <dbReference type="NCBI Taxonomy" id="1754012"/>
    <lineage>
        <taxon>Bacteria</taxon>
        <taxon>Bacillati</taxon>
        <taxon>Bacillota</taxon>
        <taxon>Erysipelotrichia</taxon>
        <taxon>Erysipelotrichales</taxon>
        <taxon>Erysipelotrichaceae</taxon>
        <taxon>Breznakia</taxon>
    </lineage>
</organism>
<feature type="domain" description="DDH" evidence="6">
    <location>
        <begin position="72"/>
        <end position="196"/>
    </location>
</feature>
<keyword evidence="5 9" id="KW-0269">Exonuclease</keyword>
<dbReference type="GO" id="GO:0003676">
    <property type="term" value="F:nucleic acid binding"/>
    <property type="evidence" value="ECO:0007669"/>
    <property type="project" value="InterPro"/>
</dbReference>
<comment type="similarity">
    <text evidence="1">Belongs to the RecJ family.</text>
</comment>
<dbReference type="Pfam" id="PF17768">
    <property type="entry name" value="RecJ_OB"/>
    <property type="match status" value="1"/>
</dbReference>
<name>A0A4R8A4L3_9FIRM</name>
<proteinExistence type="inferred from homology"/>
<dbReference type="InterPro" id="IPR038763">
    <property type="entry name" value="DHH_sf"/>
</dbReference>
<dbReference type="OrthoDB" id="9809852at2"/>
<dbReference type="AlphaFoldDB" id="A0A4R8A4L3"/>
<dbReference type="SUPFAM" id="SSF64182">
    <property type="entry name" value="DHH phosphoesterases"/>
    <property type="match status" value="1"/>
</dbReference>
<dbReference type="GO" id="GO:0004527">
    <property type="term" value="F:exonuclease activity"/>
    <property type="evidence" value="ECO:0007669"/>
    <property type="project" value="UniProtKB-KW"/>
</dbReference>
<evidence type="ECO:0000256" key="5">
    <source>
        <dbReference type="ARBA" id="ARBA00022839"/>
    </source>
</evidence>
<dbReference type="Gene3D" id="3.90.1640.30">
    <property type="match status" value="1"/>
</dbReference>
<feature type="domain" description="RecJ OB" evidence="8">
    <location>
        <begin position="431"/>
        <end position="526"/>
    </location>
</feature>
<dbReference type="Proteomes" id="UP000294743">
    <property type="component" value="Unassembled WGS sequence"/>
</dbReference>
<accession>A0A4R8A4L3</accession>
<protein>
    <recommendedName>
        <fullName evidence="2">Single-stranded-DNA-specific exonuclease RecJ</fullName>
    </recommendedName>
</protein>
<keyword evidence="4" id="KW-0378">Hydrolase</keyword>
<keyword evidence="3" id="KW-0540">Nuclease</keyword>
<sequence length="530" mass="59734">MIYEEYKADDIANIVQQYQVDPLVAKVFSYNQLTKAQIEQILYDTKTTEDLSYTDAKPIVERLHQAKVNGEKVLICGDYDADGICSTTILYDALQIFGITCGYYIPNRFTEGYGLNKKTVEMAIEKGYKILITVDNGVKAFEALAYAKQQGLTIILTDHHSYEQDELICDYFLHPQIMQEEFHHLCGAGVAFMISRALIGRHDYHTTLAAIATVADMVGVLDANRIIIKEGLSFLNQNWFANIQLLADDKSTWTTTKIGFQIAPKLNAIGRLADKANVNTIVRYLLLQNIVQIEQSAKQIKSINGLRKEISVKNEAMALQKVNADDDFMVAYSKDFHEGLNGIVAMKLTQTYGKSAMVLSNKDGVLKGSIRSVGLDLRQVFKDMDDVLLAYGGHKQAAGISFYEKDIDTIYQHLQKIAKEESVEDVAVYIPLQNEDLTIDRIEKLEALDPFGIDFAKPKFACTIDEFQMSTLSYGKHLKIQTSNMDFLYFNHGHELASYEHKKLTLIGDVSINTFRNKKTITMIVESVLL</sequence>
<evidence type="ECO:0000313" key="9">
    <source>
        <dbReference type="EMBL" id="TDW25546.1"/>
    </source>
</evidence>
<gene>
    <name evidence="9" type="ORF">EDD63_10475</name>
</gene>
<evidence type="ECO:0000313" key="10">
    <source>
        <dbReference type="Proteomes" id="UP000294743"/>
    </source>
</evidence>
<evidence type="ECO:0000259" key="7">
    <source>
        <dbReference type="Pfam" id="PF02272"/>
    </source>
</evidence>
<dbReference type="EMBL" id="SODD01000004">
    <property type="protein sequence ID" value="TDW25546.1"/>
    <property type="molecule type" value="Genomic_DNA"/>
</dbReference>
<dbReference type="PANTHER" id="PTHR30255">
    <property type="entry name" value="SINGLE-STRANDED-DNA-SPECIFIC EXONUCLEASE RECJ"/>
    <property type="match status" value="1"/>
</dbReference>
<evidence type="ECO:0000259" key="8">
    <source>
        <dbReference type="Pfam" id="PF17768"/>
    </source>
</evidence>
<evidence type="ECO:0000256" key="2">
    <source>
        <dbReference type="ARBA" id="ARBA00019841"/>
    </source>
</evidence>
<evidence type="ECO:0000256" key="3">
    <source>
        <dbReference type="ARBA" id="ARBA00022722"/>
    </source>
</evidence>
<dbReference type="InterPro" id="IPR001667">
    <property type="entry name" value="DDH_dom"/>
</dbReference>
<dbReference type="Pfam" id="PF02272">
    <property type="entry name" value="DHHA1"/>
    <property type="match status" value="1"/>
</dbReference>
<dbReference type="InterPro" id="IPR041122">
    <property type="entry name" value="RecJ_OB"/>
</dbReference>
<evidence type="ECO:0000259" key="6">
    <source>
        <dbReference type="Pfam" id="PF01368"/>
    </source>
</evidence>